<protein>
    <recommendedName>
        <fullName evidence="3">Restriction endonuclease</fullName>
    </recommendedName>
</protein>
<dbReference type="EMBL" id="BKZW01000001">
    <property type="protein sequence ID" value="GER86697.1"/>
    <property type="molecule type" value="Genomic_DNA"/>
</dbReference>
<proteinExistence type="predicted"/>
<dbReference type="Proteomes" id="UP000326912">
    <property type="component" value="Unassembled WGS sequence"/>
</dbReference>
<gene>
    <name evidence="1" type="ORF">KDW_08590</name>
</gene>
<evidence type="ECO:0008006" key="3">
    <source>
        <dbReference type="Google" id="ProtNLM"/>
    </source>
</evidence>
<evidence type="ECO:0000313" key="2">
    <source>
        <dbReference type="Proteomes" id="UP000326912"/>
    </source>
</evidence>
<keyword evidence="2" id="KW-1185">Reference proteome</keyword>
<organism evidence="1 2">
    <name type="scientific">Dictyobacter vulcani</name>
    <dbReference type="NCBI Taxonomy" id="2607529"/>
    <lineage>
        <taxon>Bacteria</taxon>
        <taxon>Bacillati</taxon>
        <taxon>Chloroflexota</taxon>
        <taxon>Ktedonobacteria</taxon>
        <taxon>Ktedonobacterales</taxon>
        <taxon>Dictyobacteraceae</taxon>
        <taxon>Dictyobacter</taxon>
    </lineage>
</organism>
<reference evidence="1 2" key="1">
    <citation type="submission" date="2019-10" db="EMBL/GenBank/DDBJ databases">
        <title>Dictyobacter vulcani sp. nov., within the class Ktedonobacteria, isolated from soil of volcanic Mt. Zao.</title>
        <authorList>
            <person name="Zheng Y."/>
            <person name="Wang C.M."/>
            <person name="Sakai Y."/>
            <person name="Abe K."/>
            <person name="Yokota A."/>
            <person name="Yabe S."/>
        </authorList>
    </citation>
    <scope>NUCLEOTIDE SEQUENCE [LARGE SCALE GENOMIC DNA]</scope>
    <source>
        <strain evidence="1 2">W12</strain>
    </source>
</reference>
<dbReference type="AlphaFoldDB" id="A0A5J4KJT0"/>
<accession>A0A5J4KJT0</accession>
<sequence length="214" mass="24918">MLPRYPDDDARRKAYQNERSQRWSLEEKLLIPISNLICDVIRIESGYSATYQKYAEPLIDNFKNSHPSTQTVPDEIRGAPDLKIQANNREWFVELKIKKMAYHNTRNGSIKVPRYGCESHYLDDTPVYVNLLKHAATYNINLEDIVLLYAVNPGAATTMRTPLAPEEWHLECIKLNDLKRNVESKRYFKYTEGYGQPAWLIRCDDMQGVSQTFI</sequence>
<evidence type="ECO:0000313" key="1">
    <source>
        <dbReference type="EMBL" id="GER86697.1"/>
    </source>
</evidence>
<name>A0A5J4KJT0_9CHLR</name>
<dbReference type="RefSeq" id="WP_151754788.1">
    <property type="nucleotide sequence ID" value="NZ_BKZW01000001.1"/>
</dbReference>
<comment type="caution">
    <text evidence="1">The sequence shown here is derived from an EMBL/GenBank/DDBJ whole genome shotgun (WGS) entry which is preliminary data.</text>
</comment>